<feature type="domain" description="Carrier" evidence="1">
    <location>
        <begin position="1"/>
        <end position="73"/>
    </location>
</feature>
<dbReference type="Gene3D" id="3.30.559.30">
    <property type="entry name" value="Nonribosomal peptide synthetase, condensation domain"/>
    <property type="match status" value="1"/>
</dbReference>
<dbReference type="EMBL" id="JACHXD010000001">
    <property type="protein sequence ID" value="MBB3117576.1"/>
    <property type="molecule type" value="Genomic_DNA"/>
</dbReference>
<accession>A0A7W5FSI5</accession>
<dbReference type="Pfam" id="PF00668">
    <property type="entry name" value="Condensation"/>
    <property type="match status" value="1"/>
</dbReference>
<comment type="caution">
    <text evidence="2">The sequence shown here is derived from an EMBL/GenBank/DDBJ whole genome shotgun (WGS) entry which is preliminary data.</text>
</comment>
<dbReference type="SUPFAM" id="SSF47336">
    <property type="entry name" value="ACP-like"/>
    <property type="match status" value="1"/>
</dbReference>
<dbReference type="GO" id="GO:0003824">
    <property type="term" value="F:catalytic activity"/>
    <property type="evidence" value="ECO:0007669"/>
    <property type="project" value="InterPro"/>
</dbReference>
<keyword evidence="3" id="KW-1185">Reference proteome</keyword>
<evidence type="ECO:0000313" key="2">
    <source>
        <dbReference type="EMBL" id="MBB3117576.1"/>
    </source>
</evidence>
<dbReference type="GO" id="GO:0043041">
    <property type="term" value="P:amino acid activation for nonribosomal peptide biosynthetic process"/>
    <property type="evidence" value="ECO:0007669"/>
    <property type="project" value="TreeGrafter"/>
</dbReference>
<protein>
    <submittedName>
        <fullName evidence="2">Acyl carrier protein</fullName>
    </submittedName>
</protein>
<evidence type="ECO:0000259" key="1">
    <source>
        <dbReference type="PROSITE" id="PS50075"/>
    </source>
</evidence>
<dbReference type="InterPro" id="IPR023213">
    <property type="entry name" value="CAT-like_dom_sf"/>
</dbReference>
<dbReference type="Pfam" id="PF00550">
    <property type="entry name" value="PP-binding"/>
    <property type="match status" value="1"/>
</dbReference>
<name>A0A7W5FSI5_9BURK</name>
<dbReference type="GO" id="GO:0031177">
    <property type="term" value="F:phosphopantetheine binding"/>
    <property type="evidence" value="ECO:0007669"/>
    <property type="project" value="TreeGrafter"/>
</dbReference>
<dbReference type="GO" id="GO:0044550">
    <property type="term" value="P:secondary metabolite biosynthetic process"/>
    <property type="evidence" value="ECO:0007669"/>
    <property type="project" value="TreeGrafter"/>
</dbReference>
<dbReference type="Gene3D" id="3.30.559.10">
    <property type="entry name" value="Chloramphenicol acetyltransferase-like domain"/>
    <property type="match status" value="1"/>
</dbReference>
<dbReference type="Proteomes" id="UP000541535">
    <property type="component" value="Unassembled WGS sequence"/>
</dbReference>
<dbReference type="InterPro" id="IPR036736">
    <property type="entry name" value="ACP-like_sf"/>
</dbReference>
<reference evidence="2 3" key="1">
    <citation type="submission" date="2020-08" db="EMBL/GenBank/DDBJ databases">
        <title>Genomic Encyclopedia of Type Strains, Phase III (KMG-III): the genomes of soil and plant-associated and newly described type strains.</title>
        <authorList>
            <person name="Whitman W."/>
        </authorList>
    </citation>
    <scope>NUCLEOTIDE SEQUENCE [LARGE SCALE GENOMIC DNA]</scope>
    <source>
        <strain evidence="2 3">CECT 8897</strain>
    </source>
</reference>
<dbReference type="PANTHER" id="PTHR45527:SF1">
    <property type="entry name" value="FATTY ACID SYNTHASE"/>
    <property type="match status" value="1"/>
</dbReference>
<evidence type="ECO:0000313" key="3">
    <source>
        <dbReference type="Proteomes" id="UP000541535"/>
    </source>
</evidence>
<dbReference type="InterPro" id="IPR009081">
    <property type="entry name" value="PP-bd_ACP"/>
</dbReference>
<gene>
    <name evidence="2" type="ORF">FHS03_000595</name>
</gene>
<dbReference type="PANTHER" id="PTHR45527">
    <property type="entry name" value="NONRIBOSOMAL PEPTIDE SYNTHETASE"/>
    <property type="match status" value="1"/>
</dbReference>
<dbReference type="PROSITE" id="PS50075">
    <property type="entry name" value="CARRIER"/>
    <property type="match status" value="1"/>
</dbReference>
<dbReference type="InterPro" id="IPR001242">
    <property type="entry name" value="Condensation_dom"/>
</dbReference>
<dbReference type="SUPFAM" id="SSF52777">
    <property type="entry name" value="CoA-dependent acyltransferases"/>
    <property type="match status" value="2"/>
</dbReference>
<organism evidence="2 3">
    <name type="scientific">Pseudoduganella violacea</name>
    <dbReference type="NCBI Taxonomy" id="1715466"/>
    <lineage>
        <taxon>Bacteria</taxon>
        <taxon>Pseudomonadati</taxon>
        <taxon>Pseudomonadota</taxon>
        <taxon>Betaproteobacteria</taxon>
        <taxon>Burkholderiales</taxon>
        <taxon>Oxalobacteraceae</taxon>
        <taxon>Telluria group</taxon>
        <taxon>Pseudoduganella</taxon>
    </lineage>
</organism>
<dbReference type="GO" id="GO:0005737">
    <property type="term" value="C:cytoplasm"/>
    <property type="evidence" value="ECO:0007669"/>
    <property type="project" value="TreeGrafter"/>
</dbReference>
<dbReference type="RefSeq" id="WP_183439505.1">
    <property type="nucleotide sequence ID" value="NZ_JACHXD010000001.1"/>
</dbReference>
<dbReference type="AlphaFoldDB" id="A0A7W5FSI5"/>
<proteinExistence type="predicted"/>
<sequence length="525" mass="58289">MDMQENLRAIWCKVLDLDEIPAGASFTDIGGSSIQLIAMLLHVGNAYQVEIAIDDLIGEPTLARLEHCVRQQQAATDGAPATAAPDADTFPLLPVHYWLFERIDVNHYNVGHLYRLTAQDQPQQVRAAIDAVLRQHDGLRILLRRDAAGQWQQQLQAPDAMAPWWHEEDLRATPDHLLAQEINRLCDGYQARIRVEERAFSAVYFDLGGERGARLFVLLHHILIDNISEKILFNDIASAYRALRAGQPVRLTAAGRRVGDWARLLHDYAQGPALAHYPYWQAQNWDGYRPLPADPDPASLPVADGAMAALGFAARSLSSAATARLIELQRLQAVDPSYVVMAALQQAFRDWSGSEILALAMVHNGRIYQTIPDANVLQTVGWMINYATLYLRNPEQLQGIALVESIVRQAKAVQDDALSLTCLKYMNQDAAVRAAMARLPLYHIGFNFIPFASASTEEFIFARASEPCGEGEKWFSPEIKPFMNVLLAGQQLKLSMGFSPCMYAPSTIEALLDGVVAQLETILLS</sequence>
<dbReference type="Gene3D" id="1.10.1200.10">
    <property type="entry name" value="ACP-like"/>
    <property type="match status" value="1"/>
</dbReference>